<dbReference type="Pfam" id="PF04882">
    <property type="entry name" value="Peroxin-3"/>
    <property type="match status" value="1"/>
</dbReference>
<dbReference type="EMBL" id="MU001681">
    <property type="protein sequence ID" value="KAF2457170.1"/>
    <property type="molecule type" value="Genomic_DNA"/>
</dbReference>
<keyword evidence="2" id="KW-0472">Membrane</keyword>
<feature type="compositionally biased region" description="Low complexity" evidence="1">
    <location>
        <begin position="520"/>
        <end position="531"/>
    </location>
</feature>
<dbReference type="GO" id="GO:0045046">
    <property type="term" value="P:protein import into peroxisome membrane"/>
    <property type="evidence" value="ECO:0007669"/>
    <property type="project" value="TreeGrafter"/>
</dbReference>
<dbReference type="InterPro" id="IPR006966">
    <property type="entry name" value="Peroxin-3"/>
</dbReference>
<proteinExistence type="predicted"/>
<organism evidence="3 4">
    <name type="scientific">Lineolata rhizophorae</name>
    <dbReference type="NCBI Taxonomy" id="578093"/>
    <lineage>
        <taxon>Eukaryota</taxon>
        <taxon>Fungi</taxon>
        <taxon>Dikarya</taxon>
        <taxon>Ascomycota</taxon>
        <taxon>Pezizomycotina</taxon>
        <taxon>Dothideomycetes</taxon>
        <taxon>Dothideomycetes incertae sedis</taxon>
        <taxon>Lineolatales</taxon>
        <taxon>Lineolataceae</taxon>
        <taxon>Lineolata</taxon>
    </lineage>
</organism>
<dbReference type="GO" id="GO:0030674">
    <property type="term" value="F:protein-macromolecule adaptor activity"/>
    <property type="evidence" value="ECO:0007669"/>
    <property type="project" value="TreeGrafter"/>
</dbReference>
<dbReference type="AlphaFoldDB" id="A0A6A6NZL8"/>
<evidence type="ECO:0000256" key="2">
    <source>
        <dbReference type="SAM" id="Phobius"/>
    </source>
</evidence>
<evidence type="ECO:0000313" key="4">
    <source>
        <dbReference type="Proteomes" id="UP000799766"/>
    </source>
</evidence>
<feature type="region of interest" description="Disordered" evidence="1">
    <location>
        <begin position="138"/>
        <end position="164"/>
    </location>
</feature>
<accession>A0A6A6NZL8</accession>
<dbReference type="PANTHER" id="PTHR28080">
    <property type="entry name" value="PEROXISOMAL BIOGENESIS FACTOR 3"/>
    <property type="match status" value="1"/>
</dbReference>
<evidence type="ECO:0000313" key="3">
    <source>
        <dbReference type="EMBL" id="KAF2457170.1"/>
    </source>
</evidence>
<gene>
    <name evidence="3" type="ORF">BDY21DRAFT_385989</name>
</gene>
<name>A0A6A6NZL8_9PEZI</name>
<keyword evidence="2" id="KW-0812">Transmembrane</keyword>
<keyword evidence="4" id="KW-1185">Reference proteome</keyword>
<feature type="region of interest" description="Disordered" evidence="1">
    <location>
        <begin position="495"/>
        <end position="548"/>
    </location>
</feature>
<sequence>MLDAPRRWFRRNRTNFAIGAGVIGGAYLAGQYVLGKISEARQRLSDDRIARDNLRRRFEQNQEDCTYTVLAILPTASENILNELPVERTLAELQRQRAERLARSGNVSVASSDVAPSITTTEDDTARSEGFVHASQQIANGEGKSESAENGNGSGSGEGESTIKATKKTKAQLWSELKINSITRAFTLLYTLSLLTLLTRIQLNLLGRRSYLASVVSLASPPPPGGPNSSAAGATRIELENRDDDAALQDTYCSDFDTNRKYLSFSWWLLHRGCRDIMERVKEAVETVFGGLNPREEVTLERIGELVLEVRRRVEGKDVGERRNMKWLPFLLPPTDQESYVLRESGMTTSSSPPPTPSPDNAPNVDVPPALRRLLNETSDLIDSPNFTHVLTRLLDACFGHLIDIKLAQLVYKSTSSDALSGSTPASSISPQTPQVRASRTRLADVLPVFTRQAHVIGAAGDTDVVRNEYIDVLDEVGELRAFAAVVYSSNWEIEGEGGSGDTWKEDDLSRPGTAGTDAEGPGTTPVGGEESSLFESAWGKATASSFG</sequence>
<keyword evidence="2" id="KW-1133">Transmembrane helix</keyword>
<dbReference type="Proteomes" id="UP000799766">
    <property type="component" value="Unassembled WGS sequence"/>
</dbReference>
<feature type="region of interest" description="Disordered" evidence="1">
    <location>
        <begin position="344"/>
        <end position="367"/>
    </location>
</feature>
<protein>
    <submittedName>
        <fullName evidence="3">Peroxin-3</fullName>
    </submittedName>
</protein>
<reference evidence="3" key="1">
    <citation type="journal article" date="2020" name="Stud. Mycol.">
        <title>101 Dothideomycetes genomes: a test case for predicting lifestyles and emergence of pathogens.</title>
        <authorList>
            <person name="Haridas S."/>
            <person name="Albert R."/>
            <person name="Binder M."/>
            <person name="Bloem J."/>
            <person name="Labutti K."/>
            <person name="Salamov A."/>
            <person name="Andreopoulos B."/>
            <person name="Baker S."/>
            <person name="Barry K."/>
            <person name="Bills G."/>
            <person name="Bluhm B."/>
            <person name="Cannon C."/>
            <person name="Castanera R."/>
            <person name="Culley D."/>
            <person name="Daum C."/>
            <person name="Ezra D."/>
            <person name="Gonzalez J."/>
            <person name="Henrissat B."/>
            <person name="Kuo A."/>
            <person name="Liang C."/>
            <person name="Lipzen A."/>
            <person name="Lutzoni F."/>
            <person name="Magnuson J."/>
            <person name="Mondo S."/>
            <person name="Nolan M."/>
            <person name="Ohm R."/>
            <person name="Pangilinan J."/>
            <person name="Park H.-J."/>
            <person name="Ramirez L."/>
            <person name="Alfaro M."/>
            <person name="Sun H."/>
            <person name="Tritt A."/>
            <person name="Yoshinaga Y."/>
            <person name="Zwiers L.-H."/>
            <person name="Turgeon B."/>
            <person name="Goodwin S."/>
            <person name="Spatafora J."/>
            <person name="Crous P."/>
            <person name="Grigoriev I."/>
        </authorList>
    </citation>
    <scope>NUCLEOTIDE SEQUENCE</scope>
    <source>
        <strain evidence="3">ATCC 16933</strain>
    </source>
</reference>
<dbReference type="GO" id="GO:0005778">
    <property type="term" value="C:peroxisomal membrane"/>
    <property type="evidence" value="ECO:0007669"/>
    <property type="project" value="InterPro"/>
</dbReference>
<dbReference type="PANTHER" id="PTHR28080:SF1">
    <property type="entry name" value="PEROXISOMAL BIOGENESIS FACTOR 3"/>
    <property type="match status" value="1"/>
</dbReference>
<dbReference type="OrthoDB" id="45930at2759"/>
<feature type="transmembrane region" description="Helical" evidence="2">
    <location>
        <begin position="16"/>
        <end position="34"/>
    </location>
</feature>
<evidence type="ECO:0000256" key="1">
    <source>
        <dbReference type="SAM" id="MobiDB-lite"/>
    </source>
</evidence>